<keyword evidence="4 5" id="KW-0472">Membrane</keyword>
<dbReference type="Gene3D" id="1.20.58.390">
    <property type="entry name" value="Neurotransmitter-gated ion-channel transmembrane domain"/>
    <property type="match status" value="1"/>
</dbReference>
<reference evidence="8" key="1">
    <citation type="submission" date="2022-08" db="UniProtKB">
        <authorList>
            <consortium name="EnsemblMetazoa"/>
        </authorList>
    </citation>
    <scope>IDENTIFICATION</scope>
    <source>
        <strain evidence="8">05x7-T-G4-1.051#20</strain>
    </source>
</reference>
<dbReference type="Gene3D" id="2.70.170.10">
    <property type="entry name" value="Neurotransmitter-gated ion-channel ligand-binding domain"/>
    <property type="match status" value="1"/>
</dbReference>
<evidence type="ECO:0008006" key="10">
    <source>
        <dbReference type="Google" id="ProtNLM"/>
    </source>
</evidence>
<feature type="transmembrane region" description="Helical" evidence="5">
    <location>
        <begin position="332"/>
        <end position="354"/>
    </location>
</feature>
<dbReference type="PRINTS" id="PR00252">
    <property type="entry name" value="NRIONCHANNEL"/>
</dbReference>
<evidence type="ECO:0000256" key="2">
    <source>
        <dbReference type="ARBA" id="ARBA00022692"/>
    </source>
</evidence>
<dbReference type="PANTHER" id="PTHR18945">
    <property type="entry name" value="NEUROTRANSMITTER GATED ION CHANNEL"/>
    <property type="match status" value="1"/>
</dbReference>
<dbReference type="CDD" id="cd18989">
    <property type="entry name" value="LGIC_ECD_cation"/>
    <property type="match status" value="1"/>
</dbReference>
<evidence type="ECO:0000313" key="9">
    <source>
        <dbReference type="Proteomes" id="UP000005408"/>
    </source>
</evidence>
<dbReference type="InterPro" id="IPR006201">
    <property type="entry name" value="Neur_channel"/>
</dbReference>
<proteinExistence type="predicted"/>
<dbReference type="EnsemblMetazoa" id="G1378.1">
    <property type="protein sequence ID" value="G1378.1:cds"/>
    <property type="gene ID" value="G1378"/>
</dbReference>
<evidence type="ECO:0000256" key="3">
    <source>
        <dbReference type="ARBA" id="ARBA00022989"/>
    </source>
</evidence>
<keyword evidence="2 5" id="KW-0812">Transmembrane</keyword>
<accession>A0A8W8IFX4</accession>
<organism evidence="8 9">
    <name type="scientific">Magallana gigas</name>
    <name type="common">Pacific oyster</name>
    <name type="synonym">Crassostrea gigas</name>
    <dbReference type="NCBI Taxonomy" id="29159"/>
    <lineage>
        <taxon>Eukaryota</taxon>
        <taxon>Metazoa</taxon>
        <taxon>Spiralia</taxon>
        <taxon>Lophotrochozoa</taxon>
        <taxon>Mollusca</taxon>
        <taxon>Bivalvia</taxon>
        <taxon>Autobranchia</taxon>
        <taxon>Pteriomorphia</taxon>
        <taxon>Ostreida</taxon>
        <taxon>Ostreoidea</taxon>
        <taxon>Ostreidae</taxon>
        <taxon>Magallana</taxon>
    </lineage>
</organism>
<dbReference type="GO" id="GO:0004888">
    <property type="term" value="F:transmembrane signaling receptor activity"/>
    <property type="evidence" value="ECO:0007669"/>
    <property type="project" value="InterPro"/>
</dbReference>
<dbReference type="Proteomes" id="UP000005408">
    <property type="component" value="Unassembled WGS sequence"/>
</dbReference>
<dbReference type="SUPFAM" id="SSF90112">
    <property type="entry name" value="Neurotransmitter-gated ion-channel transmembrane pore"/>
    <property type="match status" value="1"/>
</dbReference>
<evidence type="ECO:0000256" key="4">
    <source>
        <dbReference type="ARBA" id="ARBA00023136"/>
    </source>
</evidence>
<evidence type="ECO:0000256" key="5">
    <source>
        <dbReference type="SAM" id="Phobius"/>
    </source>
</evidence>
<name>A0A8W8IFX4_MAGGI</name>
<evidence type="ECO:0000259" key="7">
    <source>
        <dbReference type="Pfam" id="PF02932"/>
    </source>
</evidence>
<sequence length="452" mass="51168">MHLLTGNVWLMKDVAATDPSCCDRSVEFRSDSAFYNVMSVRMKILAFSFLLIFFRPGDAAYSYGLENDLRTLLFTTNSYNRFTRPLLNVQISAQLNIMSLNSLSMKDQMMTLAGYFTLEWSDARLDWSTNPTYNSDVPVIYTSQDYVWIPSLVVSNSVEDLAVISDNTVVIRVTNDGTLNWTPGGVYQTQCSTDVTYYPFDTQVCSVILSTWGYTSIEITLNSTGVDLSYYEPDGEWEFISNSVTTTTRTSGQNSMPQVSFEMTFKRRPVYQVMNTILPMMLLGLLSCFVFHLHPDSGEKIGYSLTTLLAFAVYLTIVSAEMPTTSLHTAYLSVYLVIMLTMGVSAVLLSLFIINCHHTKEDKPIPNYIENLCSASKKITCSNCCKKNVVNDMEKSEKLETDRTAVDAFQPELSWSEVATILDRFFFKLYLIVFFGLTIIVLLILVIHYYIV</sequence>
<dbReference type="InterPro" id="IPR036734">
    <property type="entry name" value="Neur_chan_lig-bd_sf"/>
</dbReference>
<protein>
    <recommendedName>
        <fullName evidence="10">Neuronal acetylcholine receptor subunit alpha-6</fullName>
    </recommendedName>
</protein>
<feature type="transmembrane region" description="Helical" evidence="5">
    <location>
        <begin position="301"/>
        <end position="320"/>
    </location>
</feature>
<feature type="transmembrane region" description="Helical" evidence="5">
    <location>
        <begin position="429"/>
        <end position="451"/>
    </location>
</feature>
<keyword evidence="9" id="KW-1185">Reference proteome</keyword>
<dbReference type="Pfam" id="PF02932">
    <property type="entry name" value="Neur_chan_memb"/>
    <property type="match status" value="1"/>
</dbReference>
<dbReference type="CDD" id="cd19051">
    <property type="entry name" value="LGIC_TM_cation"/>
    <property type="match status" value="1"/>
</dbReference>
<dbReference type="GO" id="GO:0016020">
    <property type="term" value="C:membrane"/>
    <property type="evidence" value="ECO:0007669"/>
    <property type="project" value="UniProtKB-SubCell"/>
</dbReference>
<comment type="subcellular location">
    <subcellularLocation>
        <location evidence="1">Membrane</location>
        <topology evidence="1">Multi-pass membrane protein</topology>
    </subcellularLocation>
</comment>
<feature type="domain" description="Neurotransmitter-gated ion-channel transmembrane" evidence="7">
    <location>
        <begin position="276"/>
        <end position="376"/>
    </location>
</feature>
<dbReference type="InterPro" id="IPR036719">
    <property type="entry name" value="Neuro-gated_channel_TM_sf"/>
</dbReference>
<dbReference type="AlphaFoldDB" id="A0A8W8IFX4"/>
<dbReference type="SUPFAM" id="SSF63712">
    <property type="entry name" value="Nicotinic receptor ligand binding domain-like"/>
    <property type="match status" value="1"/>
</dbReference>
<evidence type="ECO:0000259" key="6">
    <source>
        <dbReference type="Pfam" id="PF02931"/>
    </source>
</evidence>
<dbReference type="Pfam" id="PF02931">
    <property type="entry name" value="Neur_chan_LBD"/>
    <property type="match status" value="1"/>
</dbReference>
<evidence type="ECO:0000256" key="1">
    <source>
        <dbReference type="ARBA" id="ARBA00004141"/>
    </source>
</evidence>
<evidence type="ECO:0000313" key="8">
    <source>
        <dbReference type="EnsemblMetazoa" id="G1378.1:cds"/>
    </source>
</evidence>
<dbReference type="InterPro" id="IPR006202">
    <property type="entry name" value="Neur_chan_lig-bd"/>
</dbReference>
<feature type="domain" description="Neurotransmitter-gated ion-channel ligand-binding" evidence="6">
    <location>
        <begin position="75"/>
        <end position="269"/>
    </location>
</feature>
<feature type="transmembrane region" description="Helical" evidence="5">
    <location>
        <begin position="273"/>
        <end position="295"/>
    </location>
</feature>
<dbReference type="InterPro" id="IPR038050">
    <property type="entry name" value="Neuro_actylchol_rec"/>
</dbReference>
<keyword evidence="3 5" id="KW-1133">Transmembrane helix</keyword>
<dbReference type="GO" id="GO:0005230">
    <property type="term" value="F:extracellular ligand-gated monoatomic ion channel activity"/>
    <property type="evidence" value="ECO:0007669"/>
    <property type="project" value="InterPro"/>
</dbReference>
<dbReference type="InterPro" id="IPR006029">
    <property type="entry name" value="Neurotrans-gated_channel_TM"/>
</dbReference>